<proteinExistence type="predicted"/>
<dbReference type="PANTHER" id="PTHR35709:SF1">
    <property type="entry name" value="PROTEIN PROTON GRADIENT REGULATION 5, CHLOROPLASTIC"/>
    <property type="match status" value="1"/>
</dbReference>
<protein>
    <submittedName>
        <fullName evidence="1">Uncharacterized protein</fullName>
    </submittedName>
</protein>
<dbReference type="AlphaFoldDB" id="A0A6C0F8L7"/>
<dbReference type="InterPro" id="IPR037497">
    <property type="entry name" value="PGR5"/>
</dbReference>
<sequence>MKIKLFSPLVFVTRKLIGESKFIMARSWGIKNHIKVINLFCDIVKLSKQQRQRLIILAKKNGKASGLCD</sequence>
<reference evidence="1" key="1">
    <citation type="journal article" date="2020" name="Nature">
        <title>Giant virus diversity and host interactions through global metagenomics.</title>
        <authorList>
            <person name="Schulz F."/>
            <person name="Roux S."/>
            <person name="Paez-Espino D."/>
            <person name="Jungbluth S."/>
            <person name="Walsh D.A."/>
            <person name="Denef V.J."/>
            <person name="McMahon K.D."/>
            <person name="Konstantinidis K.T."/>
            <person name="Eloe-Fadrosh E.A."/>
            <person name="Kyrpides N.C."/>
            <person name="Woyke T."/>
        </authorList>
    </citation>
    <scope>NUCLEOTIDE SEQUENCE</scope>
    <source>
        <strain evidence="1">GVMAG-S-ERX555967-131</strain>
    </source>
</reference>
<evidence type="ECO:0000313" key="1">
    <source>
        <dbReference type="EMBL" id="QHT37201.1"/>
    </source>
</evidence>
<dbReference type="PANTHER" id="PTHR35709">
    <property type="entry name" value="PROTEIN PROTON GRADIENT REGULATION 5, CHLOROPLASTIC"/>
    <property type="match status" value="1"/>
</dbReference>
<name>A0A6C0F8L7_9ZZZZ</name>
<dbReference type="EMBL" id="MN738790">
    <property type="protein sequence ID" value="QHT37201.1"/>
    <property type="molecule type" value="Genomic_DNA"/>
</dbReference>
<organism evidence="1">
    <name type="scientific">viral metagenome</name>
    <dbReference type="NCBI Taxonomy" id="1070528"/>
    <lineage>
        <taxon>unclassified sequences</taxon>
        <taxon>metagenomes</taxon>
        <taxon>organismal metagenomes</taxon>
    </lineage>
</organism>
<dbReference type="GO" id="GO:0009644">
    <property type="term" value="P:response to high light intensity"/>
    <property type="evidence" value="ECO:0007669"/>
    <property type="project" value="InterPro"/>
</dbReference>
<dbReference type="GO" id="GO:0009773">
    <property type="term" value="P:photosynthetic electron transport in photosystem I"/>
    <property type="evidence" value="ECO:0007669"/>
    <property type="project" value="InterPro"/>
</dbReference>
<accession>A0A6C0F8L7</accession>